<dbReference type="InterPro" id="IPR050382">
    <property type="entry name" value="MFS_Na/Anion_cotransporter"/>
</dbReference>
<evidence type="ECO:0000256" key="1">
    <source>
        <dbReference type="ARBA" id="ARBA00004141"/>
    </source>
</evidence>
<evidence type="ECO:0000256" key="2">
    <source>
        <dbReference type="ARBA" id="ARBA00022692"/>
    </source>
</evidence>
<feature type="transmembrane region" description="Helical" evidence="6">
    <location>
        <begin position="304"/>
        <end position="321"/>
    </location>
</feature>
<feature type="transmembrane region" description="Helical" evidence="6">
    <location>
        <begin position="327"/>
        <end position="349"/>
    </location>
</feature>
<feature type="transmembrane region" description="Helical" evidence="6">
    <location>
        <begin position="228"/>
        <end position="251"/>
    </location>
</feature>
<evidence type="ECO:0000256" key="4">
    <source>
        <dbReference type="ARBA" id="ARBA00023136"/>
    </source>
</evidence>
<dbReference type="InterPro" id="IPR036259">
    <property type="entry name" value="MFS_trans_sf"/>
</dbReference>
<keyword evidence="2 6" id="KW-0812">Transmembrane</keyword>
<accession>D8QMS2</accession>
<dbReference type="PROSITE" id="PS50850">
    <property type="entry name" value="MFS"/>
    <property type="match status" value="1"/>
</dbReference>
<dbReference type="OMA" id="LRHRQAW"/>
<feature type="transmembrane region" description="Helical" evidence="6">
    <location>
        <begin position="136"/>
        <end position="159"/>
    </location>
</feature>
<dbReference type="GO" id="GO:0005315">
    <property type="term" value="F:phosphate transmembrane transporter activity"/>
    <property type="evidence" value="ECO:0000318"/>
    <property type="project" value="GO_Central"/>
</dbReference>
<dbReference type="InterPro" id="IPR044777">
    <property type="entry name" value="SLC17A9-like"/>
</dbReference>
<dbReference type="GO" id="GO:0016020">
    <property type="term" value="C:membrane"/>
    <property type="evidence" value="ECO:0007669"/>
    <property type="project" value="UniProtKB-SubCell"/>
</dbReference>
<feature type="domain" description="Major facilitator superfamily (MFS) profile" evidence="7">
    <location>
        <begin position="9"/>
        <end position="417"/>
    </location>
</feature>
<feature type="transmembrane region" description="Helical" evidence="6">
    <location>
        <begin position="165"/>
        <end position="183"/>
    </location>
</feature>
<evidence type="ECO:0000256" key="6">
    <source>
        <dbReference type="SAM" id="Phobius"/>
    </source>
</evidence>
<feature type="non-terminal residue" evidence="8">
    <location>
        <position position="420"/>
    </location>
</feature>
<protein>
    <recommendedName>
        <fullName evidence="7">Major facilitator superfamily (MFS) profile domain-containing protein</fullName>
    </recommendedName>
</protein>
<dbReference type="GO" id="GO:0009536">
    <property type="term" value="C:plastid"/>
    <property type="evidence" value="ECO:0000318"/>
    <property type="project" value="GO_Central"/>
</dbReference>
<feature type="transmembrane region" description="Helical" evidence="6">
    <location>
        <begin position="12"/>
        <end position="34"/>
    </location>
</feature>
<sequence length="420" mass="45296">LLSSERIKVAAMLAFGMGLCNAVRVIMSVAIVPLSATHNWSSGFAGIIQSSFLWGYLLSPIPGGALADRFGGKSVMGWGVFFWSIATLITPWAASRSLGLLLAVRVFMGLAEGVAMPSMNNMVSRWFPSSERAKAVAIAMGGFHLGNVSGLLLTPILMSRFGIDGPFYAFGTVGLAWLSLWYMHISKDPQNHGTITRNELLFIQNGTDKRKVTARVAMPPFRLLLSKLPSWAIIAANAMNNWGYFIILTWMPVYFNRVLGVNLKQAAWFSAVPWATMAASGYFAGAWSDLMISSGMRVLTVRKIMQSIGFLGPAVALIGLNSTRHPAIASTWLTIAVALSAFSQAGYLVNYQEIAPSYAGVLHGLSNTAGTFAAIVSTVGTGYLVQWLGSFQAVLLLTSGMYIVSTLFWNSCATGEKIFD</sequence>
<dbReference type="InParanoid" id="D8QMS2"/>
<dbReference type="SUPFAM" id="SSF103473">
    <property type="entry name" value="MFS general substrate transporter"/>
    <property type="match status" value="1"/>
</dbReference>
<dbReference type="HOGENOM" id="CLU_001265_5_11_1"/>
<reference evidence="8 9" key="1">
    <citation type="journal article" date="2011" name="Science">
        <title>The Selaginella genome identifies genetic changes associated with the evolution of vascular plants.</title>
        <authorList>
            <person name="Banks J.A."/>
            <person name="Nishiyama T."/>
            <person name="Hasebe M."/>
            <person name="Bowman J.L."/>
            <person name="Gribskov M."/>
            <person name="dePamphilis C."/>
            <person name="Albert V.A."/>
            <person name="Aono N."/>
            <person name="Aoyama T."/>
            <person name="Ambrose B.A."/>
            <person name="Ashton N.W."/>
            <person name="Axtell M.J."/>
            <person name="Barker E."/>
            <person name="Barker M.S."/>
            <person name="Bennetzen J.L."/>
            <person name="Bonawitz N.D."/>
            <person name="Chapple C."/>
            <person name="Cheng C."/>
            <person name="Correa L.G."/>
            <person name="Dacre M."/>
            <person name="DeBarry J."/>
            <person name="Dreyer I."/>
            <person name="Elias M."/>
            <person name="Engstrom E.M."/>
            <person name="Estelle M."/>
            <person name="Feng L."/>
            <person name="Finet C."/>
            <person name="Floyd S.K."/>
            <person name="Frommer W.B."/>
            <person name="Fujita T."/>
            <person name="Gramzow L."/>
            <person name="Gutensohn M."/>
            <person name="Harholt J."/>
            <person name="Hattori M."/>
            <person name="Heyl A."/>
            <person name="Hirai T."/>
            <person name="Hiwatashi Y."/>
            <person name="Ishikawa M."/>
            <person name="Iwata M."/>
            <person name="Karol K.G."/>
            <person name="Koehler B."/>
            <person name="Kolukisaoglu U."/>
            <person name="Kubo M."/>
            <person name="Kurata T."/>
            <person name="Lalonde S."/>
            <person name="Li K."/>
            <person name="Li Y."/>
            <person name="Litt A."/>
            <person name="Lyons E."/>
            <person name="Manning G."/>
            <person name="Maruyama T."/>
            <person name="Michael T.P."/>
            <person name="Mikami K."/>
            <person name="Miyazaki S."/>
            <person name="Morinaga S."/>
            <person name="Murata T."/>
            <person name="Mueller-Roeber B."/>
            <person name="Nelson D.R."/>
            <person name="Obara M."/>
            <person name="Oguri Y."/>
            <person name="Olmstead R.G."/>
            <person name="Onodera N."/>
            <person name="Petersen B.L."/>
            <person name="Pils B."/>
            <person name="Prigge M."/>
            <person name="Rensing S.A."/>
            <person name="Riano-Pachon D.M."/>
            <person name="Roberts A.W."/>
            <person name="Sato Y."/>
            <person name="Scheller H.V."/>
            <person name="Schulz B."/>
            <person name="Schulz C."/>
            <person name="Shakirov E.V."/>
            <person name="Shibagaki N."/>
            <person name="Shinohara N."/>
            <person name="Shippen D.E."/>
            <person name="Soerensen I."/>
            <person name="Sotooka R."/>
            <person name="Sugimoto N."/>
            <person name="Sugita M."/>
            <person name="Sumikawa N."/>
            <person name="Tanurdzic M."/>
            <person name="Theissen G."/>
            <person name="Ulvskov P."/>
            <person name="Wakazuki S."/>
            <person name="Weng J.K."/>
            <person name="Willats W.W."/>
            <person name="Wipf D."/>
            <person name="Wolf P.G."/>
            <person name="Yang L."/>
            <person name="Zimmer A.D."/>
            <person name="Zhu Q."/>
            <person name="Mitros T."/>
            <person name="Hellsten U."/>
            <person name="Loque D."/>
            <person name="Otillar R."/>
            <person name="Salamov A."/>
            <person name="Schmutz J."/>
            <person name="Shapiro H."/>
            <person name="Lindquist E."/>
            <person name="Lucas S."/>
            <person name="Rokhsar D."/>
            <person name="Grigoriev I.V."/>
        </authorList>
    </citation>
    <scope>NUCLEOTIDE SEQUENCE [LARGE SCALE GENOMIC DNA]</scope>
</reference>
<dbReference type="InterPro" id="IPR020846">
    <property type="entry name" value="MFS_dom"/>
</dbReference>
<feature type="transmembrane region" description="Helical" evidence="6">
    <location>
        <begin position="271"/>
        <end position="292"/>
    </location>
</feature>
<keyword evidence="4 6" id="KW-0472">Membrane</keyword>
<feature type="transmembrane region" description="Helical" evidence="6">
    <location>
        <begin position="98"/>
        <end position="115"/>
    </location>
</feature>
<keyword evidence="9" id="KW-1185">Reference proteome</keyword>
<feature type="transmembrane region" description="Helical" evidence="6">
    <location>
        <begin position="40"/>
        <end position="58"/>
    </location>
</feature>
<evidence type="ECO:0000313" key="8">
    <source>
        <dbReference type="EMBL" id="EFJ38631.1"/>
    </source>
</evidence>
<evidence type="ECO:0000313" key="9">
    <source>
        <dbReference type="Proteomes" id="UP000001514"/>
    </source>
</evidence>
<gene>
    <name evidence="8" type="ORF">SELMODRAFT_70488</name>
</gene>
<comment type="subcellular location">
    <subcellularLocation>
        <location evidence="1">Membrane</location>
        <topology evidence="1">Multi-pass membrane protein</topology>
    </subcellularLocation>
</comment>
<dbReference type="PANTHER" id="PTHR11662">
    <property type="entry name" value="SOLUTE CARRIER FAMILY 17"/>
    <property type="match status" value="1"/>
</dbReference>
<proteinExistence type="inferred from homology"/>
<dbReference type="Gene3D" id="1.20.1250.20">
    <property type="entry name" value="MFS general substrate transporter like domains"/>
    <property type="match status" value="2"/>
</dbReference>
<organism evidence="9">
    <name type="scientific">Selaginella moellendorffii</name>
    <name type="common">Spikemoss</name>
    <dbReference type="NCBI Taxonomy" id="88036"/>
    <lineage>
        <taxon>Eukaryota</taxon>
        <taxon>Viridiplantae</taxon>
        <taxon>Streptophyta</taxon>
        <taxon>Embryophyta</taxon>
        <taxon>Tracheophyta</taxon>
        <taxon>Lycopodiopsida</taxon>
        <taxon>Selaginellales</taxon>
        <taxon>Selaginellaceae</taxon>
        <taxon>Selaginella</taxon>
    </lineage>
</organism>
<dbReference type="PANTHER" id="PTHR11662:SF399">
    <property type="entry name" value="FI19708P1-RELATED"/>
    <property type="match status" value="1"/>
</dbReference>
<dbReference type="Pfam" id="PF07690">
    <property type="entry name" value="MFS_1"/>
    <property type="match status" value="1"/>
</dbReference>
<feature type="transmembrane region" description="Helical" evidence="6">
    <location>
        <begin position="361"/>
        <end position="385"/>
    </location>
</feature>
<dbReference type="EMBL" id="GL377565">
    <property type="protein sequence ID" value="EFJ38631.1"/>
    <property type="molecule type" value="Genomic_DNA"/>
</dbReference>
<evidence type="ECO:0000259" key="7">
    <source>
        <dbReference type="PROSITE" id="PS50850"/>
    </source>
</evidence>
<feature type="transmembrane region" description="Helical" evidence="6">
    <location>
        <begin position="70"/>
        <end position="92"/>
    </location>
</feature>
<dbReference type="CDD" id="cd17380">
    <property type="entry name" value="MFS_SLC17A9_like"/>
    <property type="match status" value="1"/>
</dbReference>
<feature type="transmembrane region" description="Helical" evidence="6">
    <location>
        <begin position="391"/>
        <end position="409"/>
    </location>
</feature>
<dbReference type="Proteomes" id="UP000001514">
    <property type="component" value="Unassembled WGS sequence"/>
</dbReference>
<keyword evidence="3 6" id="KW-1133">Transmembrane helix</keyword>
<dbReference type="KEGG" id="smo:SELMODRAFT_70488"/>
<comment type="similarity">
    <text evidence="5">Belongs to the major facilitator superfamily. Sodium/anion cotransporter (TC 2.A.1.14) family.</text>
</comment>
<dbReference type="InterPro" id="IPR011701">
    <property type="entry name" value="MFS"/>
</dbReference>
<dbReference type="AlphaFoldDB" id="D8QMS2"/>
<feature type="non-terminal residue" evidence="8">
    <location>
        <position position="1"/>
    </location>
</feature>
<evidence type="ECO:0000256" key="5">
    <source>
        <dbReference type="ARBA" id="ARBA00024362"/>
    </source>
</evidence>
<dbReference type="FunFam" id="1.20.1250.20:FF:000058">
    <property type="entry name" value="ascorbate transporter, chloroplastic isoform X1"/>
    <property type="match status" value="1"/>
</dbReference>
<dbReference type="eggNOG" id="KOG2532">
    <property type="taxonomic scope" value="Eukaryota"/>
</dbReference>
<dbReference type="OrthoDB" id="2250022at2759"/>
<name>D8QMS2_SELML</name>
<dbReference type="FunCoup" id="D8QMS2">
    <property type="interactions" value="614"/>
</dbReference>
<evidence type="ECO:0000256" key="3">
    <source>
        <dbReference type="ARBA" id="ARBA00022989"/>
    </source>
</evidence>